<sequence length="493" mass="57106">MAADLGCAIQASLNHGSTLKEYDTDCEIFRQRFRQFQYQEAAGPREAFNNLWELCCQWLKPTMHSKEEILELLVLEQFLTILPSEIESWVRLYRPENRESVLALIEDLERELEIPEQQVGGQEMLLEELAPVGTTHIPPDIQLESPDIQLESPDIQLELPELHVLGPSQEATVTEEWIPQAGPQNPTDGDVRECQPFSEPGFDICSETEENISQQKTLENMYQFIFTFEDNALHTQVLQENDKQLENKGENLPYLSKLLDNQICPLGEKPESSNLETLPTPRPSKKKSPQGKTHQCSHCGKCFPWKSQLTGHQIIHSGAEPHNCPECGKSFLRRSDFYRHQRLHTGERPHECTVCKKRFTRRSHLIEHRKIHFEGETHKCLECKKSFCHSSSFKRHLKTHTGEKPHRCNTCGKSFIRLTALTLHQRTHTEERPFKCNYCEKSFRQKASLVIHLRIHTGEKPYKCRYCSQSFRQRTGLTMHKITHVTEDSSKNC</sequence>
<evidence type="ECO:0000256" key="3">
    <source>
        <dbReference type="ARBA" id="ARBA00006991"/>
    </source>
</evidence>
<proteinExistence type="inferred from homology"/>
<accession>A0A2Y9DV72</accession>
<gene>
    <name evidence="18" type="primary">LOC101342769</name>
</gene>
<dbReference type="FunFam" id="3.30.160.60:FF:000358">
    <property type="entry name" value="zinc finger protein 24"/>
    <property type="match status" value="1"/>
</dbReference>
<dbReference type="Proteomes" id="UP000248480">
    <property type="component" value="Unplaced"/>
</dbReference>
<feature type="domain" description="C2H2-type" evidence="15">
    <location>
        <begin position="378"/>
        <end position="405"/>
    </location>
</feature>
<evidence type="ECO:0000256" key="12">
    <source>
        <dbReference type="PROSITE-ProRule" id="PRU00042"/>
    </source>
</evidence>
<dbReference type="PANTHER" id="PTHR23226">
    <property type="entry name" value="ZINC FINGER AND SCAN DOMAIN-CONTAINING"/>
    <property type="match status" value="1"/>
</dbReference>
<dbReference type="FunFam" id="3.30.160.60:FF:001239">
    <property type="entry name" value="Zinc finger protein 615"/>
    <property type="match status" value="1"/>
</dbReference>
<dbReference type="PANTHER" id="PTHR23226:SF416">
    <property type="entry name" value="FI01424P"/>
    <property type="match status" value="1"/>
</dbReference>
<dbReference type="AlphaFoldDB" id="A0A2Y9DV72"/>
<dbReference type="InParanoid" id="A0A2Y9DV72"/>
<keyword evidence="6 12" id="KW-0863">Zinc-finger</keyword>
<dbReference type="Gene3D" id="3.30.160.60">
    <property type="entry name" value="Classic Zinc Finger"/>
    <property type="match status" value="7"/>
</dbReference>
<dbReference type="SMART" id="SM00355">
    <property type="entry name" value="ZnF_C2H2"/>
    <property type="match status" value="7"/>
</dbReference>
<feature type="domain" description="C2H2-type" evidence="15">
    <location>
        <begin position="406"/>
        <end position="433"/>
    </location>
</feature>
<dbReference type="PROSITE" id="PS50157">
    <property type="entry name" value="ZINC_FINGER_C2H2_2"/>
    <property type="match status" value="7"/>
</dbReference>
<keyword evidence="11 13" id="KW-0539">Nucleus</keyword>
<keyword evidence="7" id="KW-0862">Zinc</keyword>
<dbReference type="PROSITE" id="PS00028">
    <property type="entry name" value="ZINC_FINGER_C2H2_1"/>
    <property type="match status" value="7"/>
</dbReference>
<evidence type="ECO:0000259" key="16">
    <source>
        <dbReference type="PROSITE" id="PS50804"/>
    </source>
</evidence>
<evidence type="ECO:0000256" key="8">
    <source>
        <dbReference type="ARBA" id="ARBA00023015"/>
    </source>
</evidence>
<dbReference type="FunFam" id="3.30.160.60:FF:000003">
    <property type="entry name" value="Zinc finger protein 3 homolog"/>
    <property type="match status" value="1"/>
</dbReference>
<dbReference type="InterPro" id="IPR036236">
    <property type="entry name" value="Znf_C2H2_sf"/>
</dbReference>
<keyword evidence="4" id="KW-0479">Metal-binding</keyword>
<dbReference type="SUPFAM" id="SSF47353">
    <property type="entry name" value="Retrovirus capsid dimerization domain-like"/>
    <property type="match status" value="1"/>
</dbReference>
<protein>
    <submittedName>
        <fullName evidence="18">Zinc finger protein 449-like</fullName>
    </submittedName>
</protein>
<evidence type="ECO:0000256" key="13">
    <source>
        <dbReference type="PROSITE-ProRule" id="PRU00187"/>
    </source>
</evidence>
<dbReference type="FunFam" id="3.30.160.60:FF:000467">
    <property type="entry name" value="Zinc finger and SCAN domain-containing 21"/>
    <property type="match status" value="1"/>
</dbReference>
<dbReference type="FunFam" id="3.30.160.60:FF:000690">
    <property type="entry name" value="Zinc finger protein 354C"/>
    <property type="match status" value="1"/>
</dbReference>
<keyword evidence="10" id="KW-0804">Transcription</keyword>
<evidence type="ECO:0000256" key="9">
    <source>
        <dbReference type="ARBA" id="ARBA00023125"/>
    </source>
</evidence>
<dbReference type="PROSITE" id="PS50804">
    <property type="entry name" value="SCAN_BOX"/>
    <property type="match status" value="1"/>
</dbReference>
<dbReference type="FunFam" id="1.10.4020.10:FF:000001">
    <property type="entry name" value="zinc finger protein 263 isoform X1"/>
    <property type="match status" value="1"/>
</dbReference>
<dbReference type="Pfam" id="PF02023">
    <property type="entry name" value="SCAN"/>
    <property type="match status" value="1"/>
</dbReference>
<feature type="domain" description="C2H2-type" evidence="15">
    <location>
        <begin position="434"/>
        <end position="461"/>
    </location>
</feature>
<dbReference type="SMART" id="SM00431">
    <property type="entry name" value="SCAN"/>
    <property type="match status" value="1"/>
</dbReference>
<dbReference type="InterPro" id="IPR013087">
    <property type="entry name" value="Znf_C2H2_type"/>
</dbReference>
<feature type="domain" description="C2H2-type" evidence="15">
    <location>
        <begin position="294"/>
        <end position="321"/>
    </location>
</feature>
<dbReference type="Pfam" id="PF00096">
    <property type="entry name" value="zf-C2H2"/>
    <property type="match status" value="6"/>
</dbReference>
<feature type="domain" description="C2H2-type" evidence="15">
    <location>
        <begin position="462"/>
        <end position="489"/>
    </location>
</feature>
<dbReference type="GeneID" id="101342769"/>
<dbReference type="GO" id="GO:0005634">
    <property type="term" value="C:nucleus"/>
    <property type="evidence" value="ECO:0007669"/>
    <property type="project" value="UniProtKB-SubCell"/>
</dbReference>
<evidence type="ECO:0000256" key="6">
    <source>
        <dbReference type="ARBA" id="ARBA00022771"/>
    </source>
</evidence>
<evidence type="ECO:0000256" key="7">
    <source>
        <dbReference type="ARBA" id="ARBA00022833"/>
    </source>
</evidence>
<evidence type="ECO:0000256" key="1">
    <source>
        <dbReference type="ARBA" id="ARBA00003767"/>
    </source>
</evidence>
<keyword evidence="17" id="KW-1185">Reference proteome</keyword>
<dbReference type="GO" id="GO:0008270">
    <property type="term" value="F:zinc ion binding"/>
    <property type="evidence" value="ECO:0007669"/>
    <property type="project" value="UniProtKB-KW"/>
</dbReference>
<comment type="function">
    <text evidence="1">May be involved in transcriptional regulation.</text>
</comment>
<keyword evidence="5" id="KW-0677">Repeat</keyword>
<evidence type="ECO:0000256" key="2">
    <source>
        <dbReference type="ARBA" id="ARBA00004123"/>
    </source>
</evidence>
<comment type="subcellular location">
    <subcellularLocation>
        <location evidence="2 13">Nucleus</location>
    </subcellularLocation>
</comment>
<dbReference type="CDD" id="cd00065">
    <property type="entry name" value="FYVE_like_SF"/>
    <property type="match status" value="1"/>
</dbReference>
<evidence type="ECO:0000313" key="17">
    <source>
        <dbReference type="Proteomes" id="UP000248480"/>
    </source>
</evidence>
<dbReference type="Gene3D" id="1.10.4020.10">
    <property type="entry name" value="DNA breaking-rejoining enzymes"/>
    <property type="match status" value="1"/>
</dbReference>
<name>A0A2Y9DV72_TRIMA</name>
<keyword evidence="9" id="KW-0238">DNA-binding</keyword>
<feature type="region of interest" description="Disordered" evidence="14">
    <location>
        <begin position="267"/>
        <end position="293"/>
    </location>
</feature>
<organism evidence="17 18">
    <name type="scientific">Trichechus manatus latirostris</name>
    <name type="common">Florida manatee</name>
    <dbReference type="NCBI Taxonomy" id="127582"/>
    <lineage>
        <taxon>Eukaryota</taxon>
        <taxon>Metazoa</taxon>
        <taxon>Chordata</taxon>
        <taxon>Craniata</taxon>
        <taxon>Vertebrata</taxon>
        <taxon>Euteleostomi</taxon>
        <taxon>Mammalia</taxon>
        <taxon>Eutheria</taxon>
        <taxon>Afrotheria</taxon>
        <taxon>Sirenia</taxon>
        <taxon>Trichechidae</taxon>
        <taxon>Trichechus</taxon>
    </lineage>
</organism>
<dbReference type="OrthoDB" id="6910977at2759"/>
<feature type="domain" description="C2H2-type" evidence="15">
    <location>
        <begin position="322"/>
        <end position="349"/>
    </location>
</feature>
<evidence type="ECO:0000259" key="15">
    <source>
        <dbReference type="PROSITE" id="PS50157"/>
    </source>
</evidence>
<dbReference type="KEGG" id="tmu:101342769"/>
<dbReference type="SUPFAM" id="SSF57667">
    <property type="entry name" value="beta-beta-alpha zinc fingers"/>
    <property type="match status" value="4"/>
</dbReference>
<dbReference type="GO" id="GO:0000978">
    <property type="term" value="F:RNA polymerase II cis-regulatory region sequence-specific DNA binding"/>
    <property type="evidence" value="ECO:0007669"/>
    <property type="project" value="TreeGrafter"/>
</dbReference>
<evidence type="ECO:0000256" key="4">
    <source>
        <dbReference type="ARBA" id="ARBA00022723"/>
    </source>
</evidence>
<comment type="similarity">
    <text evidence="3">Belongs to the krueppel C2H2-type zinc-finger protein family.</text>
</comment>
<dbReference type="InterPro" id="IPR003309">
    <property type="entry name" value="SCAN_dom"/>
</dbReference>
<evidence type="ECO:0000313" key="18">
    <source>
        <dbReference type="RefSeq" id="XP_004381031.1"/>
    </source>
</evidence>
<feature type="domain" description="SCAN box" evidence="16">
    <location>
        <begin position="30"/>
        <end position="112"/>
    </location>
</feature>
<evidence type="ECO:0000256" key="10">
    <source>
        <dbReference type="ARBA" id="ARBA00023163"/>
    </source>
</evidence>
<evidence type="ECO:0000256" key="5">
    <source>
        <dbReference type="ARBA" id="ARBA00022737"/>
    </source>
</evidence>
<reference evidence="18" key="1">
    <citation type="submission" date="2025-08" db="UniProtKB">
        <authorList>
            <consortium name="RefSeq"/>
        </authorList>
    </citation>
    <scope>IDENTIFICATION</scope>
</reference>
<dbReference type="GO" id="GO:0000981">
    <property type="term" value="F:DNA-binding transcription factor activity, RNA polymerase II-specific"/>
    <property type="evidence" value="ECO:0007669"/>
    <property type="project" value="TreeGrafter"/>
</dbReference>
<evidence type="ECO:0000256" key="14">
    <source>
        <dbReference type="SAM" id="MobiDB-lite"/>
    </source>
</evidence>
<keyword evidence="8" id="KW-0805">Transcription regulation</keyword>
<dbReference type="RefSeq" id="XP_004381031.1">
    <property type="nucleotide sequence ID" value="XM_004380974.2"/>
</dbReference>
<dbReference type="InterPro" id="IPR038269">
    <property type="entry name" value="SCAN_sf"/>
</dbReference>
<evidence type="ECO:0000256" key="11">
    <source>
        <dbReference type="ARBA" id="ARBA00023242"/>
    </source>
</evidence>
<feature type="domain" description="C2H2-type" evidence="15">
    <location>
        <begin position="350"/>
        <end position="377"/>
    </location>
</feature>
<dbReference type="FunFam" id="3.30.160.60:FF:000295">
    <property type="entry name" value="zinc finger protein 19"/>
    <property type="match status" value="1"/>
</dbReference>